<name>A0ABP9X569_9CHLR</name>
<dbReference type="RefSeq" id="WP_345724150.1">
    <property type="nucleotide sequence ID" value="NZ_BAABRU010000020.1"/>
</dbReference>
<dbReference type="InterPro" id="IPR016181">
    <property type="entry name" value="Acyl_CoA_acyltransferase"/>
</dbReference>
<dbReference type="Proteomes" id="UP001428290">
    <property type="component" value="Unassembled WGS sequence"/>
</dbReference>
<dbReference type="Pfam" id="PF00583">
    <property type="entry name" value="Acetyltransf_1"/>
    <property type="match status" value="1"/>
</dbReference>
<reference evidence="2 3" key="1">
    <citation type="submission" date="2024-02" db="EMBL/GenBank/DDBJ databases">
        <title>Herpetosiphon gulosus NBRC 112829.</title>
        <authorList>
            <person name="Ichikawa N."/>
            <person name="Katano-Makiyama Y."/>
            <person name="Hidaka K."/>
        </authorList>
    </citation>
    <scope>NUCLEOTIDE SEQUENCE [LARGE SCALE GENOMIC DNA]</scope>
    <source>
        <strain evidence="2 3">NBRC 112829</strain>
    </source>
</reference>
<protein>
    <submittedName>
        <fullName evidence="2">Uncharacterized protein YqjY</fullName>
    </submittedName>
</protein>
<evidence type="ECO:0000313" key="2">
    <source>
        <dbReference type="EMBL" id="GAA5530550.1"/>
    </source>
</evidence>
<accession>A0ABP9X569</accession>
<dbReference type="EMBL" id="BAABRU010000020">
    <property type="protein sequence ID" value="GAA5530550.1"/>
    <property type="molecule type" value="Genomic_DNA"/>
</dbReference>
<gene>
    <name evidence="2" type="primary">yqjY</name>
    <name evidence="2" type="ORF">Hgul01_04369</name>
</gene>
<dbReference type="SUPFAM" id="SSF55729">
    <property type="entry name" value="Acyl-CoA N-acyltransferases (Nat)"/>
    <property type="match status" value="1"/>
</dbReference>
<evidence type="ECO:0000259" key="1">
    <source>
        <dbReference type="PROSITE" id="PS51186"/>
    </source>
</evidence>
<proteinExistence type="predicted"/>
<keyword evidence="3" id="KW-1185">Reference proteome</keyword>
<comment type="caution">
    <text evidence="2">The sequence shown here is derived from an EMBL/GenBank/DDBJ whole genome shotgun (WGS) entry which is preliminary data.</text>
</comment>
<evidence type="ECO:0000313" key="3">
    <source>
        <dbReference type="Proteomes" id="UP001428290"/>
    </source>
</evidence>
<dbReference type="CDD" id="cd04301">
    <property type="entry name" value="NAT_SF"/>
    <property type="match status" value="1"/>
</dbReference>
<sequence>MRAMNEADFLPIQAVIDDWWERSLSSLLQRWMCHYFSASSFVIEQDGKLVGFLIGLIDQAKAEAYIHMVGVAPELRRTGLAQQLYEKFFTLAISNQCRTVRAITAPVNQRSIAFHRRMGFELELGDGEAEGVPVVLNHAGPEQARVCFLRQL</sequence>
<dbReference type="InterPro" id="IPR000182">
    <property type="entry name" value="GNAT_dom"/>
</dbReference>
<dbReference type="Gene3D" id="3.40.630.30">
    <property type="match status" value="1"/>
</dbReference>
<feature type="domain" description="N-acetyltransferase" evidence="1">
    <location>
        <begin position="1"/>
        <end position="139"/>
    </location>
</feature>
<organism evidence="2 3">
    <name type="scientific">Herpetosiphon gulosus</name>
    <dbReference type="NCBI Taxonomy" id="1973496"/>
    <lineage>
        <taxon>Bacteria</taxon>
        <taxon>Bacillati</taxon>
        <taxon>Chloroflexota</taxon>
        <taxon>Chloroflexia</taxon>
        <taxon>Herpetosiphonales</taxon>
        <taxon>Herpetosiphonaceae</taxon>
        <taxon>Herpetosiphon</taxon>
    </lineage>
</organism>
<dbReference type="PIRSF" id="PIRSF037663">
    <property type="entry name" value="Acetyltransf_GNAT_prd"/>
    <property type="match status" value="1"/>
</dbReference>
<dbReference type="PROSITE" id="PS51186">
    <property type="entry name" value="GNAT"/>
    <property type="match status" value="1"/>
</dbReference>
<dbReference type="InterPro" id="IPR017255">
    <property type="entry name" value="AcTrfase_GNAT_prd"/>
</dbReference>